<evidence type="ECO:0000313" key="2">
    <source>
        <dbReference type="EMBL" id="MDR7073304.1"/>
    </source>
</evidence>
<dbReference type="RefSeq" id="WP_310258805.1">
    <property type="nucleotide sequence ID" value="NZ_JAVDWA010000003.1"/>
</dbReference>
<keyword evidence="1" id="KW-0812">Transmembrane</keyword>
<sequence>MEFKYKRTSKILFGGIMWLVAAGFSMWNGYLQLKNNNWLLYLSLFQIIVFLFMAICMFSAHKLNYVVIHENTLFIKKALFRQNRIDIADIEKVTNKEDRLLLHLKSNKDVVIKSENLSSEDASTLKRELEKRTNPF</sequence>
<keyword evidence="1" id="KW-0472">Membrane</keyword>
<feature type="transmembrane region" description="Helical" evidence="1">
    <location>
        <begin position="38"/>
        <end position="60"/>
    </location>
</feature>
<keyword evidence="3" id="KW-1185">Reference proteome</keyword>
<keyword evidence="1" id="KW-1133">Transmembrane helix</keyword>
<evidence type="ECO:0008006" key="4">
    <source>
        <dbReference type="Google" id="ProtNLM"/>
    </source>
</evidence>
<name>A0ABU1U1G3_9BACL</name>
<gene>
    <name evidence="2" type="ORF">J2X07_002290</name>
</gene>
<dbReference type="InterPro" id="IPR020215">
    <property type="entry name" value="EbsA-like"/>
</dbReference>
<organism evidence="2 3">
    <name type="scientific">Fictibacillus barbaricus</name>
    <dbReference type="NCBI Taxonomy" id="182136"/>
    <lineage>
        <taxon>Bacteria</taxon>
        <taxon>Bacillati</taxon>
        <taxon>Bacillota</taxon>
        <taxon>Bacilli</taxon>
        <taxon>Bacillales</taxon>
        <taxon>Fictibacillaceae</taxon>
        <taxon>Fictibacillus</taxon>
    </lineage>
</organism>
<dbReference type="Proteomes" id="UP001258181">
    <property type="component" value="Unassembled WGS sequence"/>
</dbReference>
<evidence type="ECO:0000313" key="3">
    <source>
        <dbReference type="Proteomes" id="UP001258181"/>
    </source>
</evidence>
<feature type="transmembrane region" description="Helical" evidence="1">
    <location>
        <begin position="12"/>
        <end position="32"/>
    </location>
</feature>
<evidence type="ECO:0000256" key="1">
    <source>
        <dbReference type="SAM" id="Phobius"/>
    </source>
</evidence>
<reference evidence="2 3" key="1">
    <citation type="submission" date="2023-07" db="EMBL/GenBank/DDBJ databases">
        <title>Sorghum-associated microbial communities from plants grown in Nebraska, USA.</title>
        <authorList>
            <person name="Schachtman D."/>
        </authorList>
    </citation>
    <scope>NUCLEOTIDE SEQUENCE [LARGE SCALE GENOMIC DNA]</scope>
    <source>
        <strain evidence="2 3">BE211</strain>
    </source>
</reference>
<dbReference type="Pfam" id="PF17255">
    <property type="entry name" value="EbsA"/>
    <property type="match status" value="1"/>
</dbReference>
<protein>
    <recommendedName>
        <fullName evidence="4">PH domain-containing protein</fullName>
    </recommendedName>
</protein>
<comment type="caution">
    <text evidence="2">The sequence shown here is derived from an EMBL/GenBank/DDBJ whole genome shotgun (WGS) entry which is preliminary data.</text>
</comment>
<proteinExistence type="predicted"/>
<accession>A0ABU1U1G3</accession>
<dbReference type="EMBL" id="JAVDWA010000003">
    <property type="protein sequence ID" value="MDR7073304.1"/>
    <property type="molecule type" value="Genomic_DNA"/>
</dbReference>